<gene>
    <name evidence="1" type="ORF">K788_0006963</name>
</gene>
<protein>
    <submittedName>
        <fullName evidence="1">Uncharacterized protein</fullName>
    </submittedName>
</protein>
<dbReference type="AlphaFoldDB" id="A0A0P0RQ81"/>
<proteinExistence type="predicted"/>
<sequence length="381" mass="40100">MFTPAVETRSSAPAAPVPVEERDYDALVREGIALVPVHAPEWTDHNPSDPGITLIELLAYFTDALLYRTGRITPAAKLQFLRLLKGNPDFDIVPLVTQPDGTVDLAAELARAIDETVSAISQMECAVTPADFERFARAAAARELPGRPIGVRCIANVNLSSARMQGADAGKPARGHVSVVLALPAEVPDDQGRRVREAVSRDLASRCLMTTRLSVVAPALLHVSIGFAVAPLPGASREEALASIEDALARRFGGADAASFGGTLNIASIAMAIDAAPFVDYVEDVTVLDAASDPQVQARGVGVQIGAVASVGVDTVLGGPAHLSGDGFARFVRDSGGVLASVLIEPWEQLRLKVARERVSFIDGAVSARASRMRHGGDNHE</sequence>
<dbReference type="GeneID" id="69974349"/>
<name>A0A0P0RQ81_9BURK</name>
<organism evidence="1 2">
    <name type="scientific">Paraburkholderia caribensis MBA4</name>
    <dbReference type="NCBI Taxonomy" id="1323664"/>
    <lineage>
        <taxon>Bacteria</taxon>
        <taxon>Pseudomonadati</taxon>
        <taxon>Pseudomonadota</taxon>
        <taxon>Betaproteobacteria</taxon>
        <taxon>Burkholderiales</taxon>
        <taxon>Burkholderiaceae</taxon>
        <taxon>Paraburkholderia</taxon>
    </lineage>
</organism>
<evidence type="ECO:0000313" key="2">
    <source>
        <dbReference type="Proteomes" id="UP000019146"/>
    </source>
</evidence>
<dbReference type="Proteomes" id="UP000019146">
    <property type="component" value="Plasmid unnamed"/>
</dbReference>
<dbReference type="KEGG" id="bcai:K788_0006963"/>
<keyword evidence="1" id="KW-0614">Plasmid</keyword>
<geneLocation type="plasmid" evidence="2"/>
<dbReference type="RefSeq" id="WP_035993288.1">
    <property type="nucleotide sequence ID" value="NZ_CP012748.1"/>
</dbReference>
<evidence type="ECO:0000313" key="1">
    <source>
        <dbReference type="EMBL" id="ALL70938.1"/>
    </source>
</evidence>
<dbReference type="EMBL" id="CP012748">
    <property type="protein sequence ID" value="ALL70938.1"/>
    <property type="molecule type" value="Genomic_DNA"/>
</dbReference>
<reference evidence="1 2" key="1">
    <citation type="journal article" date="2014" name="Genome Announc.">
        <title>Draft Genome Sequence of the Haloacid-Degrading Burkholderia caribensis Strain MBA4.</title>
        <authorList>
            <person name="Pan Y."/>
            <person name="Kong K.F."/>
            <person name="Tsang J.S."/>
        </authorList>
    </citation>
    <scope>NUCLEOTIDE SEQUENCE [LARGE SCALE GENOMIC DNA]</scope>
    <source>
        <strain evidence="1 2">MBA4</strain>
        <plasmid evidence="2">Plasmid</plasmid>
    </source>
</reference>
<accession>A0A0P0RQ81</accession>